<sequence length="36" mass="3970">MGVKPVMVTGDNWRTAHAVAKEVCIITLTLVCQQQQ</sequence>
<proteinExistence type="predicted"/>
<dbReference type="InterPro" id="IPR036412">
    <property type="entry name" value="HAD-like_sf"/>
</dbReference>
<dbReference type="InterPro" id="IPR023214">
    <property type="entry name" value="HAD_sf"/>
</dbReference>
<dbReference type="AlphaFoldDB" id="A0A2P2IVN9"/>
<reference evidence="1" key="1">
    <citation type="submission" date="2018-02" db="EMBL/GenBank/DDBJ databases">
        <title>Rhizophora mucronata_Transcriptome.</title>
        <authorList>
            <person name="Meera S.P."/>
            <person name="Sreeshan A."/>
            <person name="Augustine A."/>
        </authorList>
    </citation>
    <scope>NUCLEOTIDE SEQUENCE</scope>
    <source>
        <tissue evidence="1">Leaf</tissue>
    </source>
</reference>
<name>A0A2P2IVN9_RHIMU</name>
<protein>
    <submittedName>
        <fullName evidence="1">Copper-transporting atpase p-type</fullName>
    </submittedName>
</protein>
<evidence type="ECO:0000313" key="1">
    <source>
        <dbReference type="EMBL" id="MBW85278.1"/>
    </source>
</evidence>
<dbReference type="Gene3D" id="3.40.50.1000">
    <property type="entry name" value="HAD superfamily/HAD-like"/>
    <property type="match status" value="1"/>
</dbReference>
<dbReference type="SUPFAM" id="SSF56784">
    <property type="entry name" value="HAD-like"/>
    <property type="match status" value="1"/>
</dbReference>
<organism evidence="1">
    <name type="scientific">Rhizophora mucronata</name>
    <name type="common">Asiatic mangrove</name>
    <dbReference type="NCBI Taxonomy" id="61149"/>
    <lineage>
        <taxon>Eukaryota</taxon>
        <taxon>Viridiplantae</taxon>
        <taxon>Streptophyta</taxon>
        <taxon>Embryophyta</taxon>
        <taxon>Tracheophyta</taxon>
        <taxon>Spermatophyta</taxon>
        <taxon>Magnoliopsida</taxon>
        <taxon>eudicotyledons</taxon>
        <taxon>Gunneridae</taxon>
        <taxon>Pentapetalae</taxon>
        <taxon>rosids</taxon>
        <taxon>fabids</taxon>
        <taxon>Malpighiales</taxon>
        <taxon>Rhizophoraceae</taxon>
        <taxon>Rhizophora</taxon>
    </lineage>
</organism>
<accession>A0A2P2IVN9</accession>
<dbReference type="EMBL" id="GGEC01004795">
    <property type="protein sequence ID" value="MBW85278.1"/>
    <property type="molecule type" value="Transcribed_RNA"/>
</dbReference>